<sequence length="528" mass="58927">MAMYPAAFNGLWVKMGTFVRIVQGVWEKTPTGEWRFDENPAAEQDTLLIHPHDSFEGLVEMIRIRLDLGVLTPVALTYQLPEWMLLPEGPKTPPVTLSTDRDIEYMTQPVMYVTSGPELVAKYHFLCRTPFKIGDQSFLGEGITEEQHHQAIRDLVGGQPIVCRQSMLELLFNEPQLLIVYRVALEIDMVYAPTPEERAAFQRLTVDDMIAIQDGETIYIDEGRNNAPTEEVLHGEPMDVDNLHRAFPNITPRNVQGHGIPLEEEVTEEQFDANGISETQQNYEVNVTPAPRPTNGALGLPIGPNLRVNAPTTPTSVLVVHDDEASYTGSSDGLNNGNNNRGLAPLIPMRESVINISQALEQGCREDAVPIQNRSSAPLTQQGDGGTRTATRNYGDPCLDLTLGIGMNNDTATEAIIEIEDSDSEADGDSGNQTVALDDLYEGMVFKNKGHFKQHMTVYALRKKFTFRNTRSSPEGMVMECISGTRQWRVYATKMKTLDKFEVRKAQLQHTCSVDDRVGKFKDNLIKH</sequence>
<dbReference type="EMBL" id="JAGKQM010000019">
    <property type="protein sequence ID" value="KAH0859252.1"/>
    <property type="molecule type" value="Genomic_DNA"/>
</dbReference>
<organism evidence="1 2">
    <name type="scientific">Brassica napus</name>
    <name type="common">Rape</name>
    <dbReference type="NCBI Taxonomy" id="3708"/>
    <lineage>
        <taxon>Eukaryota</taxon>
        <taxon>Viridiplantae</taxon>
        <taxon>Streptophyta</taxon>
        <taxon>Embryophyta</taxon>
        <taxon>Tracheophyta</taxon>
        <taxon>Spermatophyta</taxon>
        <taxon>Magnoliopsida</taxon>
        <taxon>eudicotyledons</taxon>
        <taxon>Gunneridae</taxon>
        <taxon>Pentapetalae</taxon>
        <taxon>rosids</taxon>
        <taxon>malvids</taxon>
        <taxon>Brassicales</taxon>
        <taxon>Brassicaceae</taxon>
        <taxon>Brassiceae</taxon>
        <taxon>Brassica</taxon>
    </lineage>
</organism>
<evidence type="ECO:0000313" key="1">
    <source>
        <dbReference type="EMBL" id="KAH0859252.1"/>
    </source>
</evidence>
<evidence type="ECO:0008006" key="3">
    <source>
        <dbReference type="Google" id="ProtNLM"/>
    </source>
</evidence>
<evidence type="ECO:0000313" key="2">
    <source>
        <dbReference type="Proteomes" id="UP000824890"/>
    </source>
</evidence>
<reference evidence="1 2" key="1">
    <citation type="submission" date="2021-05" db="EMBL/GenBank/DDBJ databases">
        <title>Genome Assembly of Synthetic Allotetraploid Brassica napus Reveals Homoeologous Exchanges between Subgenomes.</title>
        <authorList>
            <person name="Davis J.T."/>
        </authorList>
    </citation>
    <scope>NUCLEOTIDE SEQUENCE [LARGE SCALE GENOMIC DNA]</scope>
    <source>
        <strain evidence="2">cv. Da-Ae</strain>
        <tissue evidence="1">Seedling</tissue>
    </source>
</reference>
<gene>
    <name evidence="1" type="ORF">HID58_087513</name>
</gene>
<dbReference type="Proteomes" id="UP000824890">
    <property type="component" value="Unassembled WGS sequence"/>
</dbReference>
<name>A0ABQ7XTM0_BRANA</name>
<proteinExistence type="predicted"/>
<comment type="caution">
    <text evidence="1">The sequence shown here is derived from an EMBL/GenBank/DDBJ whole genome shotgun (WGS) entry which is preliminary data.</text>
</comment>
<protein>
    <recommendedName>
        <fullName evidence="3">Transposase MuDR plant domain-containing protein</fullName>
    </recommendedName>
</protein>
<keyword evidence="2" id="KW-1185">Reference proteome</keyword>
<accession>A0ABQ7XTM0</accession>